<dbReference type="Proteomes" id="UP001589698">
    <property type="component" value="Unassembled WGS sequence"/>
</dbReference>
<sequence length="1130" mass="125999">MPESRFKYLYERLGDHNFQLLINALLGARFSDYTPLPLRQADGGRDGIRRGTSRTLIYQVKWSVHGQEKRPVAWLESTIKGEEDNLRRLAAEGVKNYVLVTNVPSTGMAEHGTFDKLNKRLDQLASDYGLEQMTCLWRESIDAMVDDAPDSVKWAYADMLAGWDLVRYLIAEDTVAKHETRLRALIRKVAAVQWVADERVKFSQVDIDREKVADLFIDVKAERIKQVGQDIQVQESVKGAAAHLLDPLSVTRSGACTLVRGAPGQGKSTLSQFVAQAHRSAFIPEKLRSMKLPIVDDPLFPIRLDLSDYARWAGGVDIWDPEEKKGRRRSAARSTIECFVADLMSHASGGASLDAQWVQDLLDRVPAVVILDGLDEVGRIEVRAAVVAEIDRFVTRSRTYARPPQVIVTTRPSTNELPEPSTQHFDVLVLNPLDTRQREQYLRNWTKVRGIEGASGRKLRKNYKAKINEPYLDELAGNPMQLTILLDLLHKHGEATPTQRTALYDSYVELLLAREANKHPDSVRKHQDELREIIPFLGWHLHAHTEIDVVNARMSVEDLKATIRHFLQTYGNELSVVDDLFEAASDRLWTLTSKAQGAYEFEVLSLREYFAAKFLYELAGEDQKGFDRLTVIRELMSRPYWLNTARFYGGNAGLGGVSELADGVLEQLEGQASRPSVIAAWTLLTDGVFNRRPRRAQEVLDALLADRHLITLDIAQATGDIGALPRAAAGGPELADPVWERITRDLAASPRDPLTPRRVAALRVLLNRRDDFAAWWKNQIELALVGGGDVTGWLWMASSQLDAPLAGLVVDLNGLDLAAPRVAERTLNTGLVPPRDSDFEGDLVQAVLDGRCISVRTATSFPAQLAVAFSAATMFNDSSSSFGGDSHDPTSELRRTAVNGLRRRRPQLAEAARQRRFKAGEKGSTFPWANTATALHEAVGWCWLVSQTAIIGAGSRMRLGLTRQPDKSAFGPNGHPAALIELTRANADAAPWWREQLATLNQLPDDVRELALAEWCLAAWCVASAPVVTELFDTWESLYLNLPDSRRHTLAHIGDYMGRLGWLGELPSTVTTQSPVVRELIESRRDVPPEPPTGGGRTGTGDTPRLTPPPLLEIAREQQWFRVDRTGRYR</sequence>
<feature type="region of interest" description="Disordered" evidence="1">
    <location>
        <begin position="1083"/>
        <end position="1109"/>
    </location>
</feature>
<evidence type="ECO:0000313" key="2">
    <source>
        <dbReference type="EMBL" id="MFC0224750.1"/>
    </source>
</evidence>
<comment type="caution">
    <text evidence="2">The sequence shown here is derived from an EMBL/GenBank/DDBJ whole genome shotgun (WGS) entry which is preliminary data.</text>
</comment>
<proteinExistence type="predicted"/>
<reference evidence="2 3" key="1">
    <citation type="submission" date="2024-09" db="EMBL/GenBank/DDBJ databases">
        <authorList>
            <person name="Sun Q."/>
            <person name="Mori K."/>
        </authorList>
    </citation>
    <scope>NUCLEOTIDE SEQUENCE [LARGE SCALE GENOMIC DNA]</scope>
    <source>
        <strain evidence="2 3">CCM 8654</strain>
    </source>
</reference>
<dbReference type="RefSeq" id="WP_378520528.1">
    <property type="nucleotide sequence ID" value="NZ_CBCSDI010000012.1"/>
</dbReference>
<dbReference type="SUPFAM" id="SSF52540">
    <property type="entry name" value="P-loop containing nucleoside triphosphate hydrolases"/>
    <property type="match status" value="1"/>
</dbReference>
<dbReference type="InterPro" id="IPR027417">
    <property type="entry name" value="P-loop_NTPase"/>
</dbReference>
<dbReference type="Gene3D" id="3.40.50.300">
    <property type="entry name" value="P-loop containing nucleotide triphosphate hydrolases"/>
    <property type="match status" value="1"/>
</dbReference>
<name>A0ABV6E6W5_9ACTN</name>
<protein>
    <submittedName>
        <fullName evidence="2">NACHT domain-containing protein</fullName>
    </submittedName>
</protein>
<gene>
    <name evidence="2" type="ORF">ACFFJG_19835</name>
</gene>
<keyword evidence="3" id="KW-1185">Reference proteome</keyword>
<accession>A0ABV6E6W5</accession>
<organism evidence="2 3">
    <name type="scientific">Nocardioides zeicaulis</name>
    <dbReference type="NCBI Taxonomy" id="1776857"/>
    <lineage>
        <taxon>Bacteria</taxon>
        <taxon>Bacillati</taxon>
        <taxon>Actinomycetota</taxon>
        <taxon>Actinomycetes</taxon>
        <taxon>Propionibacteriales</taxon>
        <taxon>Nocardioidaceae</taxon>
        <taxon>Nocardioides</taxon>
    </lineage>
</organism>
<evidence type="ECO:0000313" key="3">
    <source>
        <dbReference type="Proteomes" id="UP001589698"/>
    </source>
</evidence>
<evidence type="ECO:0000256" key="1">
    <source>
        <dbReference type="SAM" id="MobiDB-lite"/>
    </source>
</evidence>
<dbReference type="EMBL" id="JBHLXH010000003">
    <property type="protein sequence ID" value="MFC0224750.1"/>
    <property type="molecule type" value="Genomic_DNA"/>
</dbReference>